<dbReference type="PANTHER" id="PTHR30289:SF8">
    <property type="entry name" value="YHYH DOMAIN-CONTAINING PROTEIN"/>
    <property type="match status" value="1"/>
</dbReference>
<feature type="chain" id="PRO_5014090269" evidence="2">
    <location>
        <begin position="21"/>
        <end position="404"/>
    </location>
</feature>
<keyword evidence="5" id="KW-1185">Reference proteome</keyword>
<reference evidence="5" key="1">
    <citation type="journal article" date="2002" name="Science">
        <title>The draft genome of Ciona intestinalis: insights into chordate and vertebrate origins.</title>
        <authorList>
            <person name="Dehal P."/>
            <person name="Satou Y."/>
            <person name="Campbell R.K."/>
            <person name="Chapman J."/>
            <person name="Degnan B."/>
            <person name="De Tomaso A."/>
            <person name="Davidson B."/>
            <person name="Di Gregorio A."/>
            <person name="Gelpke M."/>
            <person name="Goodstein D.M."/>
            <person name="Harafuji N."/>
            <person name="Hastings K.E."/>
            <person name="Ho I."/>
            <person name="Hotta K."/>
            <person name="Huang W."/>
            <person name="Kawashima T."/>
            <person name="Lemaire P."/>
            <person name="Martinez D."/>
            <person name="Meinertzhagen I.A."/>
            <person name="Necula S."/>
            <person name="Nonaka M."/>
            <person name="Putnam N."/>
            <person name="Rash S."/>
            <person name="Saiga H."/>
            <person name="Satake M."/>
            <person name="Terry A."/>
            <person name="Yamada L."/>
            <person name="Wang H.G."/>
            <person name="Awazu S."/>
            <person name="Azumi K."/>
            <person name="Boore J."/>
            <person name="Branno M."/>
            <person name="Chin-Bow S."/>
            <person name="DeSantis R."/>
            <person name="Doyle S."/>
            <person name="Francino P."/>
            <person name="Keys D.N."/>
            <person name="Haga S."/>
            <person name="Hayashi H."/>
            <person name="Hino K."/>
            <person name="Imai K.S."/>
            <person name="Inaba K."/>
            <person name="Kano S."/>
            <person name="Kobayashi K."/>
            <person name="Kobayashi M."/>
            <person name="Lee B.I."/>
            <person name="Makabe K.W."/>
            <person name="Manohar C."/>
            <person name="Matassi G."/>
            <person name="Medina M."/>
            <person name="Mochizuki Y."/>
            <person name="Mount S."/>
            <person name="Morishita T."/>
            <person name="Miura S."/>
            <person name="Nakayama A."/>
            <person name="Nishizaka S."/>
            <person name="Nomoto H."/>
            <person name="Ohta F."/>
            <person name="Oishi K."/>
            <person name="Rigoutsos I."/>
            <person name="Sano M."/>
            <person name="Sasaki A."/>
            <person name="Sasakura Y."/>
            <person name="Shoguchi E."/>
            <person name="Shin-i T."/>
            <person name="Spagnuolo A."/>
            <person name="Stainier D."/>
            <person name="Suzuki M.M."/>
            <person name="Tassy O."/>
            <person name="Takatori N."/>
            <person name="Tokuoka M."/>
            <person name="Yagi K."/>
            <person name="Yoshizaki F."/>
            <person name="Wada S."/>
            <person name="Zhang C."/>
            <person name="Hyatt P.D."/>
            <person name="Larimer F."/>
            <person name="Detter C."/>
            <person name="Doggett N."/>
            <person name="Glavina T."/>
            <person name="Hawkins T."/>
            <person name="Richardson P."/>
            <person name="Lucas S."/>
            <person name="Kohara Y."/>
            <person name="Levine M."/>
            <person name="Satoh N."/>
            <person name="Rokhsar D.S."/>
        </authorList>
    </citation>
    <scope>NUCLEOTIDE SEQUENCE [LARGE SCALE GENOMIC DNA]</scope>
</reference>
<feature type="compositionally biased region" description="Gly residues" evidence="1">
    <location>
        <begin position="270"/>
        <end position="328"/>
    </location>
</feature>
<dbReference type="OrthoDB" id="197925at2759"/>
<evidence type="ECO:0000313" key="4">
    <source>
        <dbReference type="Ensembl" id="ENSCINP00000024909.2"/>
    </source>
</evidence>
<dbReference type="Pfam" id="PF14240">
    <property type="entry name" value="YHYH"/>
    <property type="match status" value="1"/>
</dbReference>
<evidence type="ECO:0000256" key="2">
    <source>
        <dbReference type="SAM" id="SignalP"/>
    </source>
</evidence>
<protein>
    <submittedName>
        <fullName evidence="4">Uncharacterized LOC100187343</fullName>
    </submittedName>
</protein>
<dbReference type="AlphaFoldDB" id="F6VPF4"/>
<dbReference type="EMBL" id="EAAA01001931">
    <property type="status" value="NOT_ANNOTATED_CDS"/>
    <property type="molecule type" value="Genomic_DNA"/>
</dbReference>
<reference evidence="4" key="3">
    <citation type="submission" date="2025-08" db="UniProtKB">
        <authorList>
            <consortium name="Ensembl"/>
        </authorList>
    </citation>
    <scope>IDENTIFICATION</scope>
</reference>
<reference evidence="4" key="4">
    <citation type="submission" date="2025-09" db="UniProtKB">
        <authorList>
            <consortium name="Ensembl"/>
        </authorList>
    </citation>
    <scope>IDENTIFICATION</scope>
</reference>
<feature type="region of interest" description="Disordered" evidence="1">
    <location>
        <begin position="270"/>
        <end position="334"/>
    </location>
</feature>
<dbReference type="PANTHER" id="PTHR30289">
    <property type="entry name" value="UNCHARACTERIZED PROTEIN YBCL-RELATED"/>
    <property type="match status" value="1"/>
</dbReference>
<evidence type="ECO:0000313" key="5">
    <source>
        <dbReference type="Proteomes" id="UP000008144"/>
    </source>
</evidence>
<keyword evidence="2" id="KW-0732">Signal</keyword>
<feature type="domain" description="YHYH" evidence="3">
    <location>
        <begin position="87"/>
        <end position="187"/>
    </location>
</feature>
<dbReference type="GeneTree" id="ENSGT00530000065052"/>
<gene>
    <name evidence="4" type="primary">LOC100187343</name>
</gene>
<dbReference type="InParanoid" id="F6VPF4"/>
<proteinExistence type="predicted"/>
<dbReference type="HOGENOM" id="CLU_794438_0_0_1"/>
<evidence type="ECO:0000256" key="1">
    <source>
        <dbReference type="SAM" id="MobiDB-lite"/>
    </source>
</evidence>
<dbReference type="OMA" id="TDHVINC"/>
<reference evidence="4" key="2">
    <citation type="journal article" date="2008" name="Genome Biol.">
        <title>Improved genome assembly and evidence-based global gene model set for the chordate Ciona intestinalis: new insight into intron and operon populations.</title>
        <authorList>
            <person name="Satou Y."/>
            <person name="Mineta K."/>
            <person name="Ogasawara M."/>
            <person name="Sasakura Y."/>
            <person name="Shoguchi E."/>
            <person name="Ueno K."/>
            <person name="Yamada L."/>
            <person name="Matsumoto J."/>
            <person name="Wasserscheid J."/>
            <person name="Dewar K."/>
            <person name="Wiley G.B."/>
            <person name="Macmil S.L."/>
            <person name="Roe B.A."/>
            <person name="Zeller R.W."/>
            <person name="Hastings K.E."/>
            <person name="Lemaire P."/>
            <person name="Lindquist E."/>
            <person name="Endo T."/>
            <person name="Hotta K."/>
            <person name="Inaba K."/>
        </authorList>
    </citation>
    <scope>NUCLEOTIDE SEQUENCE [LARGE SCALE GENOMIC DNA]</scope>
    <source>
        <strain evidence="4">wild type</strain>
    </source>
</reference>
<dbReference type="RefSeq" id="XP_002119575.1">
    <property type="nucleotide sequence ID" value="XM_002119539.4"/>
</dbReference>
<name>F6VPF4_CIOIN</name>
<dbReference type="Proteomes" id="UP000008144">
    <property type="component" value="Chromosome 4"/>
</dbReference>
<dbReference type="Ensembl" id="ENSCINT00000025155.2">
    <property type="protein sequence ID" value="ENSCINP00000024909.2"/>
    <property type="gene ID" value="ENSCING00000013599.2"/>
</dbReference>
<feature type="signal peptide" evidence="2">
    <location>
        <begin position="1"/>
        <end position="20"/>
    </location>
</feature>
<accession>A0A1W2VZW9</accession>
<organism evidence="4 5">
    <name type="scientific">Ciona intestinalis</name>
    <name type="common">Transparent sea squirt</name>
    <name type="synonym">Ascidia intestinalis</name>
    <dbReference type="NCBI Taxonomy" id="7719"/>
    <lineage>
        <taxon>Eukaryota</taxon>
        <taxon>Metazoa</taxon>
        <taxon>Chordata</taxon>
        <taxon>Tunicata</taxon>
        <taxon>Ascidiacea</taxon>
        <taxon>Phlebobranchia</taxon>
        <taxon>Cionidae</taxon>
        <taxon>Ciona</taxon>
    </lineage>
</organism>
<sequence length="404" mass="42313">MSSLAIVALMLVGQMYVCSALTLFEATKLYYTVSIQPNSPFKISSPDVSTYRIYINGYPRHPTSECYNISATCCRRNATARMTPKTINIPKNPVASDSTSYCAPMGLIGVTIGGTAIYNHLEADCVDVNYMPDGSFDECNGHPSPNGEYHFHRAPKPSCLGLPNDNQPHIIGVAIDGFPIYDSDIYNGVKQTLDDCGGFKPDGDATRYRYVSLYHGTSGTDHVINCFKGVPLEPKCCNCLECGLQQLPNCVEMNRGGAGGRPGGAGGVGGAGGAGGAGGRPGGPGGRPGGLGGRPGGLGRRPGGPGGRPGGPGSRPGGPGGRPGGLGSQGTQNGQCGLPDRNIQYITCEQCDQCVPRGGYTSMQTARSQLFCKRRCQANTTNTQTRPGMQNILCRVFGICQQQG</sequence>
<dbReference type="InterPro" id="IPR025924">
    <property type="entry name" value="YHYH_dom"/>
</dbReference>
<accession>F6VPF4</accession>
<evidence type="ECO:0000259" key="3">
    <source>
        <dbReference type="Pfam" id="PF14240"/>
    </source>
</evidence>
<dbReference type="KEGG" id="cin:100187343"/>
<dbReference type="GeneID" id="100187343"/>